<evidence type="ECO:0000313" key="3">
    <source>
        <dbReference type="Proteomes" id="UP000187338"/>
    </source>
</evidence>
<accession>A0A1L8D3A1</accession>
<organism evidence="2 3">
    <name type="scientific">Carboxydothermus islandicus</name>
    <dbReference type="NCBI Taxonomy" id="661089"/>
    <lineage>
        <taxon>Bacteria</taxon>
        <taxon>Bacillati</taxon>
        <taxon>Bacillota</taxon>
        <taxon>Clostridia</taxon>
        <taxon>Thermoanaerobacterales</taxon>
        <taxon>Thermoanaerobacteraceae</taxon>
        <taxon>Carboxydothermus</taxon>
    </lineage>
</organism>
<dbReference type="Gene3D" id="1.10.260.40">
    <property type="entry name" value="lambda repressor-like DNA-binding domains"/>
    <property type="match status" value="1"/>
</dbReference>
<dbReference type="Pfam" id="PF01381">
    <property type="entry name" value="HTH_3"/>
    <property type="match status" value="1"/>
</dbReference>
<proteinExistence type="predicted"/>
<evidence type="ECO:0000259" key="1">
    <source>
        <dbReference type="PROSITE" id="PS50943"/>
    </source>
</evidence>
<dbReference type="GO" id="GO:0003677">
    <property type="term" value="F:DNA binding"/>
    <property type="evidence" value="ECO:0007669"/>
    <property type="project" value="InterPro"/>
</dbReference>
<reference evidence="3" key="1">
    <citation type="submission" date="2016-12" db="EMBL/GenBank/DDBJ databases">
        <title>Draft Genome Sequences od Carboxydothermus pertinax and islandicus, Hydrogenogenic Carboxydotrophic Bacteria.</title>
        <authorList>
            <person name="Fukuyama Y."/>
            <person name="Ohmae K."/>
            <person name="Yoneda Y."/>
            <person name="Yoshida T."/>
            <person name="Sako Y."/>
        </authorList>
    </citation>
    <scope>NUCLEOTIDE SEQUENCE [LARGE SCALE GENOMIC DNA]</scope>
    <source>
        <strain evidence="3">SET</strain>
    </source>
</reference>
<sequence>MANKLHISYWALCKYENNERTPDLELLWKMAQEFEVSIEYLAGLSDTNPPSAASPVIKKLSQLPQEALNEVDLFVDFLQYKYNLNGE</sequence>
<dbReference type="PROSITE" id="PS50943">
    <property type="entry name" value="HTH_CROC1"/>
    <property type="match status" value="1"/>
</dbReference>
<feature type="domain" description="HTH cro/C1-type" evidence="1">
    <location>
        <begin position="1"/>
        <end position="41"/>
    </location>
</feature>
<keyword evidence="3" id="KW-1185">Reference proteome</keyword>
<dbReference type="InterPro" id="IPR010982">
    <property type="entry name" value="Lambda_DNA-bd_dom_sf"/>
</dbReference>
<dbReference type="SUPFAM" id="SSF47413">
    <property type="entry name" value="lambda repressor-like DNA-binding domains"/>
    <property type="match status" value="1"/>
</dbReference>
<gene>
    <name evidence="2" type="ORF">ciss_15200</name>
</gene>
<evidence type="ECO:0000313" key="2">
    <source>
        <dbReference type="EMBL" id="GAV25587.1"/>
    </source>
</evidence>
<protein>
    <submittedName>
        <fullName evidence="2">Transcriptional regulator</fullName>
    </submittedName>
</protein>
<dbReference type="Proteomes" id="UP000187338">
    <property type="component" value="Unassembled WGS sequence"/>
</dbReference>
<dbReference type="InterPro" id="IPR001387">
    <property type="entry name" value="Cro/C1-type_HTH"/>
</dbReference>
<comment type="caution">
    <text evidence="2">The sequence shown here is derived from an EMBL/GenBank/DDBJ whole genome shotgun (WGS) entry which is preliminary data.</text>
</comment>
<dbReference type="CDD" id="cd00093">
    <property type="entry name" value="HTH_XRE"/>
    <property type="match status" value="1"/>
</dbReference>
<dbReference type="STRING" id="661089.ciss_15200"/>
<name>A0A1L8D3A1_9THEO</name>
<dbReference type="AlphaFoldDB" id="A0A1L8D3A1"/>
<dbReference type="EMBL" id="BDJL01000049">
    <property type="protein sequence ID" value="GAV25587.1"/>
    <property type="molecule type" value="Genomic_DNA"/>
</dbReference>